<organism evidence="1 2">
    <name type="scientific">Acanthosepion pharaonis</name>
    <name type="common">Pharaoh cuttlefish</name>
    <name type="synonym">Sepia pharaonis</name>
    <dbReference type="NCBI Taxonomy" id="158019"/>
    <lineage>
        <taxon>Eukaryota</taxon>
        <taxon>Metazoa</taxon>
        <taxon>Spiralia</taxon>
        <taxon>Lophotrochozoa</taxon>
        <taxon>Mollusca</taxon>
        <taxon>Cephalopoda</taxon>
        <taxon>Coleoidea</taxon>
        <taxon>Decapodiformes</taxon>
        <taxon>Sepiida</taxon>
        <taxon>Sepiina</taxon>
        <taxon>Sepiidae</taxon>
        <taxon>Acanthosepion</taxon>
    </lineage>
</organism>
<evidence type="ECO:0000313" key="2">
    <source>
        <dbReference type="Proteomes" id="UP000597762"/>
    </source>
</evidence>
<comment type="caution">
    <text evidence="1">The sequence shown here is derived from an EMBL/GenBank/DDBJ whole genome shotgun (WGS) entry which is preliminary data.</text>
</comment>
<reference evidence="1" key="1">
    <citation type="submission" date="2021-01" db="EMBL/GenBank/DDBJ databases">
        <authorList>
            <person name="Li R."/>
            <person name="Bekaert M."/>
        </authorList>
    </citation>
    <scope>NUCLEOTIDE SEQUENCE</scope>
    <source>
        <strain evidence="1">Farmed</strain>
    </source>
</reference>
<dbReference type="AlphaFoldDB" id="A0A812DGM3"/>
<protein>
    <submittedName>
        <fullName evidence="1">Uncharacterized protein</fullName>
    </submittedName>
</protein>
<dbReference type="EMBL" id="CAHIKZ030003177">
    <property type="protein sequence ID" value="CAE1297227.1"/>
    <property type="molecule type" value="Genomic_DNA"/>
</dbReference>
<evidence type="ECO:0000313" key="1">
    <source>
        <dbReference type="EMBL" id="CAE1297227.1"/>
    </source>
</evidence>
<gene>
    <name evidence="1" type="ORF">SPHA_51879</name>
</gene>
<keyword evidence="2" id="KW-1185">Reference proteome</keyword>
<sequence length="208" mass="22955">MYTSNSERAAHASQSYHCRHRTITVVTILSWLSLKLTRANLKRQQGAAVSSLTDFSHQFLITKQLPSGASSVRSYHATVSSLPINTKSGLSPDTTTSTDSVASINTLPFLEASGLVFCLVSVTPCFIPLWKAIFRMSVEGIPALLEAAATTSRTKLCLKVYKPFCSALEQDDSTWRRFPYAKHNRQEVKMHNHLFKFAGDAATSNAEL</sequence>
<dbReference type="Proteomes" id="UP000597762">
    <property type="component" value="Unassembled WGS sequence"/>
</dbReference>
<name>A0A812DGM3_ACAPH</name>
<proteinExistence type="predicted"/>
<accession>A0A812DGM3</accession>